<dbReference type="Proteomes" id="UP000006729">
    <property type="component" value="Chromosome 10"/>
</dbReference>
<gene>
    <name evidence="2" type="ORF">POPTR_010G222750</name>
</gene>
<dbReference type="AlphaFoldDB" id="A0A3N7FP62"/>
<keyword evidence="3" id="KW-1185">Reference proteome</keyword>
<reference evidence="2 3" key="1">
    <citation type="journal article" date="2006" name="Science">
        <title>The genome of black cottonwood, Populus trichocarpa (Torr. &amp; Gray).</title>
        <authorList>
            <person name="Tuskan G.A."/>
            <person name="Difazio S."/>
            <person name="Jansson S."/>
            <person name="Bohlmann J."/>
            <person name="Grigoriev I."/>
            <person name="Hellsten U."/>
            <person name="Putnam N."/>
            <person name="Ralph S."/>
            <person name="Rombauts S."/>
            <person name="Salamov A."/>
            <person name="Schein J."/>
            <person name="Sterck L."/>
            <person name="Aerts A."/>
            <person name="Bhalerao R.R."/>
            <person name="Bhalerao R.P."/>
            <person name="Blaudez D."/>
            <person name="Boerjan W."/>
            <person name="Brun A."/>
            <person name="Brunner A."/>
            <person name="Busov V."/>
            <person name="Campbell M."/>
            <person name="Carlson J."/>
            <person name="Chalot M."/>
            <person name="Chapman J."/>
            <person name="Chen G.L."/>
            <person name="Cooper D."/>
            <person name="Coutinho P.M."/>
            <person name="Couturier J."/>
            <person name="Covert S."/>
            <person name="Cronk Q."/>
            <person name="Cunningham R."/>
            <person name="Davis J."/>
            <person name="Degroeve S."/>
            <person name="Dejardin A."/>
            <person name="Depamphilis C."/>
            <person name="Detter J."/>
            <person name="Dirks B."/>
            <person name="Dubchak I."/>
            <person name="Duplessis S."/>
            <person name="Ehlting J."/>
            <person name="Ellis B."/>
            <person name="Gendler K."/>
            <person name="Goodstein D."/>
            <person name="Gribskov M."/>
            <person name="Grimwood J."/>
            <person name="Groover A."/>
            <person name="Gunter L."/>
            <person name="Hamberger B."/>
            <person name="Heinze B."/>
            <person name="Helariutta Y."/>
            <person name="Henrissat B."/>
            <person name="Holligan D."/>
            <person name="Holt R."/>
            <person name="Huang W."/>
            <person name="Islam-Faridi N."/>
            <person name="Jones S."/>
            <person name="Jones-Rhoades M."/>
            <person name="Jorgensen R."/>
            <person name="Joshi C."/>
            <person name="Kangasjarvi J."/>
            <person name="Karlsson J."/>
            <person name="Kelleher C."/>
            <person name="Kirkpatrick R."/>
            <person name="Kirst M."/>
            <person name="Kohler A."/>
            <person name="Kalluri U."/>
            <person name="Larimer F."/>
            <person name="Leebens-Mack J."/>
            <person name="Leple J.C."/>
            <person name="Locascio P."/>
            <person name="Lou Y."/>
            <person name="Lucas S."/>
            <person name="Martin F."/>
            <person name="Montanini B."/>
            <person name="Napoli C."/>
            <person name="Nelson D.R."/>
            <person name="Nelson C."/>
            <person name="Nieminen K."/>
            <person name="Nilsson O."/>
            <person name="Pereda V."/>
            <person name="Peter G."/>
            <person name="Philippe R."/>
            <person name="Pilate G."/>
            <person name="Poliakov A."/>
            <person name="Razumovskaya J."/>
            <person name="Richardson P."/>
            <person name="Rinaldi C."/>
            <person name="Ritland K."/>
            <person name="Rouze P."/>
            <person name="Ryaboy D."/>
            <person name="Schmutz J."/>
            <person name="Schrader J."/>
            <person name="Segerman B."/>
            <person name="Shin H."/>
            <person name="Siddiqui A."/>
            <person name="Sterky F."/>
            <person name="Terry A."/>
            <person name="Tsai C.J."/>
            <person name="Uberbacher E."/>
            <person name="Unneberg P."/>
            <person name="Vahala J."/>
            <person name="Wall K."/>
            <person name="Wessler S."/>
            <person name="Yang G."/>
            <person name="Yin T."/>
            <person name="Douglas C."/>
            <person name="Marra M."/>
            <person name="Sandberg G."/>
            <person name="Van de Peer Y."/>
            <person name="Rokhsar D."/>
        </authorList>
    </citation>
    <scope>NUCLEOTIDE SEQUENCE [LARGE SCALE GENOMIC DNA]</scope>
    <source>
        <strain evidence="3">cv. Nisqually</strain>
    </source>
</reference>
<keyword evidence="1" id="KW-0472">Membrane</keyword>
<keyword evidence="1" id="KW-1133">Transmembrane helix</keyword>
<sequence length="46" mass="5535">MSCCPCHYRLQSFSFLITHLFDLSISLSYPSRMIFTLWFLPRLFSK</sequence>
<organism evidence="2 3">
    <name type="scientific">Populus trichocarpa</name>
    <name type="common">Western balsam poplar</name>
    <name type="synonym">Populus balsamifera subsp. trichocarpa</name>
    <dbReference type="NCBI Taxonomy" id="3694"/>
    <lineage>
        <taxon>Eukaryota</taxon>
        <taxon>Viridiplantae</taxon>
        <taxon>Streptophyta</taxon>
        <taxon>Embryophyta</taxon>
        <taxon>Tracheophyta</taxon>
        <taxon>Spermatophyta</taxon>
        <taxon>Magnoliopsida</taxon>
        <taxon>eudicotyledons</taxon>
        <taxon>Gunneridae</taxon>
        <taxon>Pentapetalae</taxon>
        <taxon>rosids</taxon>
        <taxon>fabids</taxon>
        <taxon>Malpighiales</taxon>
        <taxon>Salicaceae</taxon>
        <taxon>Saliceae</taxon>
        <taxon>Populus</taxon>
    </lineage>
</organism>
<name>A0A3N7FP62_POPTR</name>
<protein>
    <submittedName>
        <fullName evidence="2">Uncharacterized protein</fullName>
    </submittedName>
</protein>
<proteinExistence type="predicted"/>
<keyword evidence="1" id="KW-0812">Transmembrane</keyword>
<accession>A0A3N7FP62</accession>
<dbReference type="InParanoid" id="A0A3N7FP62"/>
<evidence type="ECO:0000256" key="1">
    <source>
        <dbReference type="SAM" id="Phobius"/>
    </source>
</evidence>
<evidence type="ECO:0000313" key="2">
    <source>
        <dbReference type="EMBL" id="RQO97089.1"/>
    </source>
</evidence>
<dbReference type="EMBL" id="CM009299">
    <property type="protein sequence ID" value="RQO97089.1"/>
    <property type="molecule type" value="Genomic_DNA"/>
</dbReference>
<feature type="transmembrane region" description="Helical" evidence="1">
    <location>
        <begin position="20"/>
        <end position="40"/>
    </location>
</feature>
<evidence type="ECO:0000313" key="3">
    <source>
        <dbReference type="Proteomes" id="UP000006729"/>
    </source>
</evidence>